<dbReference type="EMBL" id="JACXVP010000003">
    <property type="protein sequence ID" value="KAG5614057.1"/>
    <property type="molecule type" value="Genomic_DNA"/>
</dbReference>
<gene>
    <name evidence="1" type="ORF">H5410_013881</name>
</gene>
<comment type="caution">
    <text evidence="1">The sequence shown here is derived from an EMBL/GenBank/DDBJ whole genome shotgun (WGS) entry which is preliminary data.</text>
</comment>
<proteinExistence type="predicted"/>
<keyword evidence="2" id="KW-1185">Reference proteome</keyword>
<evidence type="ECO:0000313" key="1">
    <source>
        <dbReference type="EMBL" id="KAG5614057.1"/>
    </source>
</evidence>
<reference evidence="1 2" key="1">
    <citation type="submission" date="2020-09" db="EMBL/GenBank/DDBJ databases">
        <title>De no assembly of potato wild relative species, Solanum commersonii.</title>
        <authorList>
            <person name="Cho K."/>
        </authorList>
    </citation>
    <scope>NUCLEOTIDE SEQUENCE [LARGE SCALE GENOMIC DNA]</scope>
    <source>
        <strain evidence="1">LZ3.2</strain>
        <tissue evidence="1">Leaf</tissue>
    </source>
</reference>
<organism evidence="1 2">
    <name type="scientific">Solanum commersonii</name>
    <name type="common">Commerson's wild potato</name>
    <name type="synonym">Commerson's nightshade</name>
    <dbReference type="NCBI Taxonomy" id="4109"/>
    <lineage>
        <taxon>Eukaryota</taxon>
        <taxon>Viridiplantae</taxon>
        <taxon>Streptophyta</taxon>
        <taxon>Embryophyta</taxon>
        <taxon>Tracheophyta</taxon>
        <taxon>Spermatophyta</taxon>
        <taxon>Magnoliopsida</taxon>
        <taxon>eudicotyledons</taxon>
        <taxon>Gunneridae</taxon>
        <taxon>Pentapetalae</taxon>
        <taxon>asterids</taxon>
        <taxon>lamiids</taxon>
        <taxon>Solanales</taxon>
        <taxon>Solanaceae</taxon>
        <taxon>Solanoideae</taxon>
        <taxon>Solaneae</taxon>
        <taxon>Solanum</taxon>
    </lineage>
</organism>
<evidence type="ECO:0000313" key="2">
    <source>
        <dbReference type="Proteomes" id="UP000824120"/>
    </source>
</evidence>
<protein>
    <submittedName>
        <fullName evidence="1">Uncharacterized protein</fullName>
    </submittedName>
</protein>
<accession>A0A9J5ZPF9</accession>
<dbReference type="Proteomes" id="UP000824120">
    <property type="component" value="Chromosome 3"/>
</dbReference>
<sequence length="78" mass="9194">MTDEVIAIRKALECAISNGWKNMKVFSDAKIIIFLTIFDHVDFIYNPRCLNKISHRLAKFFNIAFLLYEISWVKFFSS</sequence>
<dbReference type="AlphaFoldDB" id="A0A9J5ZPF9"/>
<name>A0A9J5ZPF9_SOLCO</name>